<feature type="region of interest" description="Disordered" evidence="1">
    <location>
        <begin position="371"/>
        <end position="396"/>
    </location>
</feature>
<organism evidence="2 3">
    <name type="scientific">Plasmopara halstedii</name>
    <name type="common">Downy mildew of sunflower</name>
    <dbReference type="NCBI Taxonomy" id="4781"/>
    <lineage>
        <taxon>Eukaryota</taxon>
        <taxon>Sar</taxon>
        <taxon>Stramenopiles</taxon>
        <taxon>Oomycota</taxon>
        <taxon>Peronosporomycetes</taxon>
        <taxon>Peronosporales</taxon>
        <taxon>Peronosporaceae</taxon>
        <taxon>Plasmopara</taxon>
    </lineage>
</organism>
<accession>A0A0P1ALD1</accession>
<evidence type="ECO:0000256" key="1">
    <source>
        <dbReference type="SAM" id="MobiDB-lite"/>
    </source>
</evidence>
<feature type="compositionally biased region" description="Polar residues" evidence="1">
    <location>
        <begin position="383"/>
        <end position="392"/>
    </location>
</feature>
<dbReference type="Proteomes" id="UP000054928">
    <property type="component" value="Unassembled WGS sequence"/>
</dbReference>
<dbReference type="RefSeq" id="XP_024578483.1">
    <property type="nucleotide sequence ID" value="XM_024727958.1"/>
</dbReference>
<evidence type="ECO:0000313" key="3">
    <source>
        <dbReference type="Proteomes" id="UP000054928"/>
    </source>
</evidence>
<dbReference type="OrthoDB" id="75885at2759"/>
<protein>
    <submittedName>
        <fullName evidence="2">Uncharacterized protein</fullName>
    </submittedName>
</protein>
<evidence type="ECO:0000313" key="2">
    <source>
        <dbReference type="EMBL" id="CEG42114.1"/>
    </source>
</evidence>
<dbReference type="EMBL" id="CCYD01000610">
    <property type="protein sequence ID" value="CEG42114.1"/>
    <property type="molecule type" value="Genomic_DNA"/>
</dbReference>
<dbReference type="OMA" id="HGVNRFQ"/>
<proteinExistence type="predicted"/>
<dbReference type="GeneID" id="36407472"/>
<keyword evidence="3" id="KW-1185">Reference proteome</keyword>
<sequence length="413" mass="46492">MHRWRSPVIFPSERSVTNDARVVELESDLLYEEPTLRLRLGEPPRTQLWDAIMRGLNASGPSCGTYVRIATPQLVMRHMDGMHDDSDDDSLLLGIMKHSKSNSERGRAYRARRKKYEDDLVDFVNSLHQEVADLDFLCNIRANKALHSRNSLDGSLVRLVSEYFALFERGMPSIYSLGQKRPALLMSESIDSSNDSFERKQLSFLECAMDATMQFGDTSGTEALIDQWRRYTSYHASINVVVVGVQVSGEEDNPLVTVRSDLHVVFSQATFKNVFPYAAGNKELESKFIGREIVYNGVNRFQFSPTGRISVYDSNVSFVESLVQAGATVSDIVLMMQQARIVDECKLGDTDASNTRVQQPVQAHQDPVTLTKNDSFVGDENGTRNADSFSTNSKDDNQVAQKRCRIDIDYLLS</sequence>
<dbReference type="AlphaFoldDB" id="A0A0P1ALD1"/>
<reference evidence="3" key="1">
    <citation type="submission" date="2014-09" db="EMBL/GenBank/DDBJ databases">
        <authorList>
            <person name="Sharma Rahul"/>
            <person name="Thines Marco"/>
        </authorList>
    </citation>
    <scope>NUCLEOTIDE SEQUENCE [LARGE SCALE GENOMIC DNA]</scope>
</reference>
<name>A0A0P1ALD1_PLAHL</name>